<dbReference type="SMART" id="SM00342">
    <property type="entry name" value="HTH_ARAC"/>
    <property type="match status" value="1"/>
</dbReference>
<dbReference type="InterPro" id="IPR009057">
    <property type="entry name" value="Homeodomain-like_sf"/>
</dbReference>
<dbReference type="InterPro" id="IPR050959">
    <property type="entry name" value="MarA-like"/>
</dbReference>
<dbReference type="RefSeq" id="WP_268116635.1">
    <property type="nucleotide sequence ID" value="NZ_CP113524.1"/>
</dbReference>
<dbReference type="SMART" id="SM00871">
    <property type="entry name" value="AraC_E_bind"/>
    <property type="match status" value="1"/>
</dbReference>
<sequence>MNWLGKMNEALQYIEDNLTGEIKVEEAAKIALCSSFNFQRMFSYMADVSLGDYIRRRRMTMAAIELLTEDTRVIDVAVKYGYESPVSFARAFHAMHGMNPSEVKKPGAKIKSYSRISFEITIKGVEAMNYYVKELEGFRVIGYKERVPLTGGENFKRVLDMWDRLSEDGRYDEVLGFNDKEDLACLGVCANCSDDEFDYYIATGSDQPLKEGMVELVIPPATYVIFECVGKLPESQQKVWKRIFTEFFPTSGYEIMDGPQIEWYSMGDPSKEDYVSQIWIPVGKKA</sequence>
<keyword evidence="1" id="KW-0805">Transcription regulation</keyword>
<dbReference type="PANTHER" id="PTHR47504:SF5">
    <property type="entry name" value="RIGHT ORIGIN-BINDING PROTEIN"/>
    <property type="match status" value="1"/>
</dbReference>
<dbReference type="Pfam" id="PF12833">
    <property type="entry name" value="HTH_18"/>
    <property type="match status" value="1"/>
</dbReference>
<organism evidence="5 6">
    <name type="scientific">Lacrimispora xylanolytica</name>
    <dbReference type="NCBI Taxonomy" id="29375"/>
    <lineage>
        <taxon>Bacteria</taxon>
        <taxon>Bacillati</taxon>
        <taxon>Bacillota</taxon>
        <taxon>Clostridia</taxon>
        <taxon>Lachnospirales</taxon>
        <taxon>Lachnospiraceae</taxon>
        <taxon>Lacrimispora</taxon>
    </lineage>
</organism>
<name>A0ABY7AH59_9FIRM</name>
<dbReference type="Proteomes" id="UP001163115">
    <property type="component" value="Chromosome"/>
</dbReference>
<gene>
    <name evidence="5" type="ORF">OW255_18880</name>
</gene>
<dbReference type="PANTHER" id="PTHR47504">
    <property type="entry name" value="RIGHT ORIGIN-BINDING PROTEIN"/>
    <property type="match status" value="1"/>
</dbReference>
<evidence type="ECO:0000259" key="4">
    <source>
        <dbReference type="PROSITE" id="PS01124"/>
    </source>
</evidence>
<dbReference type="SUPFAM" id="SSF55136">
    <property type="entry name" value="Probable bacterial effector-binding domain"/>
    <property type="match status" value="1"/>
</dbReference>
<dbReference type="InterPro" id="IPR018060">
    <property type="entry name" value="HTH_AraC"/>
</dbReference>
<dbReference type="Gene3D" id="3.20.80.10">
    <property type="entry name" value="Regulatory factor, effector binding domain"/>
    <property type="match status" value="1"/>
</dbReference>
<reference evidence="5" key="1">
    <citation type="submission" date="2022-11" db="EMBL/GenBank/DDBJ databases">
        <title>Lacrimispora xylanolytica sy1, complete genome.</title>
        <authorList>
            <person name="Choi S."/>
        </authorList>
    </citation>
    <scope>NUCLEOTIDE SEQUENCE</scope>
    <source>
        <strain evidence="5">Sy1</strain>
    </source>
</reference>
<dbReference type="InterPro" id="IPR010499">
    <property type="entry name" value="AraC_E-bd"/>
</dbReference>
<accession>A0ABY7AH59</accession>
<dbReference type="PROSITE" id="PS01124">
    <property type="entry name" value="HTH_ARAC_FAMILY_2"/>
    <property type="match status" value="1"/>
</dbReference>
<keyword evidence="6" id="KW-1185">Reference proteome</keyword>
<dbReference type="SUPFAM" id="SSF46689">
    <property type="entry name" value="Homeodomain-like"/>
    <property type="match status" value="2"/>
</dbReference>
<feature type="domain" description="HTH araC/xylS-type" evidence="4">
    <location>
        <begin position="8"/>
        <end position="106"/>
    </location>
</feature>
<proteinExistence type="predicted"/>
<keyword evidence="2" id="KW-0238">DNA-binding</keyword>
<keyword evidence="3" id="KW-0804">Transcription</keyword>
<dbReference type="EMBL" id="CP113524">
    <property type="protein sequence ID" value="WAJ26070.1"/>
    <property type="molecule type" value="Genomic_DNA"/>
</dbReference>
<evidence type="ECO:0000256" key="2">
    <source>
        <dbReference type="ARBA" id="ARBA00023125"/>
    </source>
</evidence>
<evidence type="ECO:0000256" key="1">
    <source>
        <dbReference type="ARBA" id="ARBA00023015"/>
    </source>
</evidence>
<protein>
    <submittedName>
        <fullName evidence="5">AraC family transcriptional regulator</fullName>
    </submittedName>
</protein>
<evidence type="ECO:0000313" key="6">
    <source>
        <dbReference type="Proteomes" id="UP001163115"/>
    </source>
</evidence>
<evidence type="ECO:0000256" key="3">
    <source>
        <dbReference type="ARBA" id="ARBA00023163"/>
    </source>
</evidence>
<dbReference type="Gene3D" id="1.10.10.60">
    <property type="entry name" value="Homeodomain-like"/>
    <property type="match status" value="2"/>
</dbReference>
<dbReference type="InterPro" id="IPR029441">
    <property type="entry name" value="Cass2"/>
</dbReference>
<dbReference type="Pfam" id="PF14526">
    <property type="entry name" value="Cass2"/>
    <property type="match status" value="1"/>
</dbReference>
<evidence type="ECO:0000313" key="5">
    <source>
        <dbReference type="EMBL" id="WAJ26070.1"/>
    </source>
</evidence>
<dbReference type="InterPro" id="IPR011256">
    <property type="entry name" value="Reg_factor_effector_dom_sf"/>
</dbReference>